<evidence type="ECO:0000256" key="7">
    <source>
        <dbReference type="SAM" id="MobiDB-lite"/>
    </source>
</evidence>
<proteinExistence type="inferred from homology"/>
<comment type="caution">
    <text evidence="9">The sequence shown here is derived from an EMBL/GenBank/DDBJ whole genome shotgun (WGS) entry which is preliminary data.</text>
</comment>
<feature type="compositionally biased region" description="Low complexity" evidence="7">
    <location>
        <begin position="121"/>
        <end position="141"/>
    </location>
</feature>
<keyword evidence="3" id="KW-0238">DNA-binding</keyword>
<feature type="compositionally biased region" description="Polar residues" evidence="7">
    <location>
        <begin position="1"/>
        <end position="10"/>
    </location>
</feature>
<dbReference type="GO" id="GO:0003677">
    <property type="term" value="F:DNA binding"/>
    <property type="evidence" value="ECO:0007669"/>
    <property type="project" value="UniProtKB-KW"/>
</dbReference>
<evidence type="ECO:0000256" key="4">
    <source>
        <dbReference type="ARBA" id="ARBA00023159"/>
    </source>
</evidence>
<feature type="compositionally biased region" description="Basic and acidic residues" evidence="7">
    <location>
        <begin position="17"/>
        <end position="35"/>
    </location>
</feature>
<dbReference type="GO" id="GO:0003700">
    <property type="term" value="F:DNA-binding transcription factor activity"/>
    <property type="evidence" value="ECO:0007669"/>
    <property type="project" value="TreeGrafter"/>
</dbReference>
<dbReference type="OrthoDB" id="8964853at2759"/>
<dbReference type="SUPFAM" id="SSF47459">
    <property type="entry name" value="HLH, helix-loop-helix DNA-binding domain"/>
    <property type="match status" value="1"/>
</dbReference>
<dbReference type="EMBL" id="MTYJ01000218">
    <property type="protein sequence ID" value="OWA51231.1"/>
    <property type="molecule type" value="Genomic_DNA"/>
</dbReference>
<dbReference type="PROSITE" id="PS50888">
    <property type="entry name" value="BHLH"/>
    <property type="match status" value="1"/>
</dbReference>
<comment type="similarity">
    <text evidence="1">Belongs to the MAX family.</text>
</comment>
<dbReference type="PANTHER" id="PTHR10328">
    <property type="entry name" value="PROTEIN MAX MYC-ASSOCIATED FACTOR X"/>
    <property type="match status" value="1"/>
</dbReference>
<name>A0A9X6RL09_HYPEX</name>
<evidence type="ECO:0000313" key="10">
    <source>
        <dbReference type="Proteomes" id="UP000192578"/>
    </source>
</evidence>
<evidence type="ECO:0000313" key="9">
    <source>
        <dbReference type="EMBL" id="OWA51231.1"/>
    </source>
</evidence>
<feature type="domain" description="BHLH" evidence="8">
    <location>
        <begin position="19"/>
        <end position="74"/>
    </location>
</feature>
<keyword evidence="2" id="KW-0805">Transcription regulation</keyword>
<sequence length="235" mass="25740">MSMISSNGSPSPGKFSSAEKRAVHNALERKRRDHIKDMFTQLKDSVPNMAGEKMSNKASRAQILKKACDYIQMMRKKNSNSAKDLEELSHQVLRTRRQIAKLESLKNTNRYVDTLPVTHTPLSATSSTFPTPTSSAPSQSLRTAATTLQDHGNFRPSPNTAGQRLPPSQELSPSHNRTAQMLQLGALSNNSAISLTAMENFHLLPPLPLIPPPGLQRFPGPESAGSTFTAVESRI</sequence>
<evidence type="ECO:0000256" key="5">
    <source>
        <dbReference type="ARBA" id="ARBA00023163"/>
    </source>
</evidence>
<dbReference type="InterPro" id="IPR011598">
    <property type="entry name" value="bHLH_dom"/>
</dbReference>
<dbReference type="Gene3D" id="4.10.280.10">
    <property type="entry name" value="Helix-loop-helix DNA-binding domain"/>
    <property type="match status" value="1"/>
</dbReference>
<protein>
    <recommendedName>
        <fullName evidence="8">BHLH domain-containing protein</fullName>
    </recommendedName>
</protein>
<dbReference type="GO" id="GO:0046983">
    <property type="term" value="F:protein dimerization activity"/>
    <property type="evidence" value="ECO:0007669"/>
    <property type="project" value="InterPro"/>
</dbReference>
<feature type="region of interest" description="Disordered" evidence="7">
    <location>
        <begin position="1"/>
        <end position="35"/>
    </location>
</feature>
<gene>
    <name evidence="9" type="ORF">BV898_15725</name>
</gene>
<keyword evidence="6" id="KW-0539">Nucleus</keyword>
<feature type="region of interest" description="Disordered" evidence="7">
    <location>
        <begin position="121"/>
        <end position="175"/>
    </location>
</feature>
<organism evidence="9 10">
    <name type="scientific">Hypsibius exemplaris</name>
    <name type="common">Freshwater tardigrade</name>
    <dbReference type="NCBI Taxonomy" id="2072580"/>
    <lineage>
        <taxon>Eukaryota</taxon>
        <taxon>Metazoa</taxon>
        <taxon>Ecdysozoa</taxon>
        <taxon>Tardigrada</taxon>
        <taxon>Eutardigrada</taxon>
        <taxon>Parachela</taxon>
        <taxon>Hypsibioidea</taxon>
        <taxon>Hypsibiidae</taxon>
        <taxon>Hypsibius</taxon>
    </lineage>
</organism>
<dbReference type="GO" id="GO:0090575">
    <property type="term" value="C:RNA polymerase II transcription regulator complex"/>
    <property type="evidence" value="ECO:0007669"/>
    <property type="project" value="TreeGrafter"/>
</dbReference>
<dbReference type="AlphaFoldDB" id="A0A9X6RL09"/>
<dbReference type="CDD" id="cd11406">
    <property type="entry name" value="bHLHzip_Max"/>
    <property type="match status" value="1"/>
</dbReference>
<dbReference type="Proteomes" id="UP000192578">
    <property type="component" value="Unassembled WGS sequence"/>
</dbReference>
<dbReference type="SMART" id="SM00353">
    <property type="entry name" value="HLH"/>
    <property type="match status" value="1"/>
</dbReference>
<evidence type="ECO:0000256" key="6">
    <source>
        <dbReference type="ARBA" id="ARBA00023242"/>
    </source>
</evidence>
<dbReference type="Pfam" id="PF00010">
    <property type="entry name" value="HLH"/>
    <property type="match status" value="1"/>
</dbReference>
<evidence type="ECO:0000256" key="2">
    <source>
        <dbReference type="ARBA" id="ARBA00023015"/>
    </source>
</evidence>
<evidence type="ECO:0000256" key="1">
    <source>
        <dbReference type="ARBA" id="ARBA00007628"/>
    </source>
</evidence>
<reference evidence="10" key="1">
    <citation type="submission" date="2017-01" db="EMBL/GenBank/DDBJ databases">
        <title>Comparative genomics of anhydrobiosis in the tardigrade Hypsibius dujardini.</title>
        <authorList>
            <person name="Yoshida Y."/>
            <person name="Koutsovoulos G."/>
            <person name="Laetsch D."/>
            <person name="Stevens L."/>
            <person name="Kumar S."/>
            <person name="Horikawa D."/>
            <person name="Ishino K."/>
            <person name="Komine S."/>
            <person name="Tomita M."/>
            <person name="Blaxter M."/>
            <person name="Arakawa K."/>
        </authorList>
    </citation>
    <scope>NUCLEOTIDE SEQUENCE [LARGE SCALE GENOMIC DNA]</scope>
    <source>
        <strain evidence="10">Z151</strain>
    </source>
</reference>
<keyword evidence="10" id="KW-1185">Reference proteome</keyword>
<dbReference type="PANTHER" id="PTHR10328:SF3">
    <property type="entry name" value="PROTEIN MAX"/>
    <property type="match status" value="1"/>
</dbReference>
<dbReference type="InterPro" id="IPR036638">
    <property type="entry name" value="HLH_DNA-bd_sf"/>
</dbReference>
<keyword evidence="4" id="KW-0010">Activator</keyword>
<keyword evidence="5" id="KW-0804">Transcription</keyword>
<dbReference type="GO" id="GO:0045944">
    <property type="term" value="P:positive regulation of transcription by RNA polymerase II"/>
    <property type="evidence" value="ECO:0007669"/>
    <property type="project" value="TreeGrafter"/>
</dbReference>
<accession>A0A9X6RL09</accession>
<feature type="compositionally biased region" description="Polar residues" evidence="7">
    <location>
        <begin position="142"/>
        <end position="162"/>
    </location>
</feature>
<evidence type="ECO:0000259" key="8">
    <source>
        <dbReference type="PROSITE" id="PS50888"/>
    </source>
</evidence>
<evidence type="ECO:0000256" key="3">
    <source>
        <dbReference type="ARBA" id="ARBA00023125"/>
    </source>
</evidence>